<dbReference type="InterPro" id="IPR001478">
    <property type="entry name" value="PDZ"/>
</dbReference>
<keyword evidence="12" id="KW-0628">Postsynaptic cell membrane</keyword>
<keyword evidence="10" id="KW-0770">Synapse</keyword>
<evidence type="ECO:0000256" key="4">
    <source>
        <dbReference type="ARBA" id="ARBA00022427"/>
    </source>
</evidence>
<dbReference type="InterPro" id="IPR004172">
    <property type="entry name" value="L27_dom"/>
</dbReference>
<evidence type="ECO:0000313" key="18">
    <source>
        <dbReference type="EMBL" id="CAP30315.1"/>
    </source>
</evidence>
<dbReference type="Gene3D" id="2.40.50.100">
    <property type="match status" value="1"/>
</dbReference>
<dbReference type="SUPFAM" id="SSF50156">
    <property type="entry name" value="PDZ domain-like"/>
    <property type="match status" value="1"/>
</dbReference>
<dbReference type="WormBase" id="CBG11102">
    <property type="protein sequence ID" value="CBP46226"/>
    <property type="gene ID" value="WBGene00032283"/>
    <property type="gene designation" value="Cbr-lin-7"/>
</dbReference>
<dbReference type="InterPro" id="IPR051109">
    <property type="entry name" value="MAM_complex_regulator"/>
</dbReference>
<evidence type="ECO:0000256" key="3">
    <source>
        <dbReference type="ARBA" id="ARBA00008546"/>
    </source>
</evidence>
<protein>
    <recommendedName>
        <fullName evidence="14">Protein lin-7 homolog B</fullName>
    </recommendedName>
</protein>
<evidence type="ECO:0000256" key="10">
    <source>
        <dbReference type="ARBA" id="ARBA00023018"/>
    </source>
</evidence>
<evidence type="ECO:0000259" key="16">
    <source>
        <dbReference type="PROSITE" id="PS50106"/>
    </source>
</evidence>
<dbReference type="GO" id="GO:0003735">
    <property type="term" value="F:structural constituent of ribosome"/>
    <property type="evidence" value="ECO:0007669"/>
    <property type="project" value="InterPro"/>
</dbReference>
<keyword evidence="6" id="KW-1003">Cell membrane</keyword>
<keyword evidence="8" id="KW-0653">Protein transport</keyword>
<organism evidence="18 19">
    <name type="scientific">Caenorhabditis briggsae</name>
    <dbReference type="NCBI Taxonomy" id="6238"/>
    <lineage>
        <taxon>Eukaryota</taxon>
        <taxon>Metazoa</taxon>
        <taxon>Ecdysozoa</taxon>
        <taxon>Nematoda</taxon>
        <taxon>Chromadorea</taxon>
        <taxon>Rhabditida</taxon>
        <taxon>Rhabditina</taxon>
        <taxon>Rhabditomorpha</taxon>
        <taxon>Rhabditoidea</taxon>
        <taxon>Rhabditidae</taxon>
        <taxon>Peloderinae</taxon>
        <taxon>Caenorhabditis</taxon>
    </lineage>
</organism>
<dbReference type="Pfam" id="PF02828">
    <property type="entry name" value="L27"/>
    <property type="match status" value="1"/>
</dbReference>
<dbReference type="SUPFAM" id="SSF110324">
    <property type="entry name" value="Ribosomal L27 protein-like"/>
    <property type="match status" value="1"/>
</dbReference>
<feature type="region of interest" description="Disordered" evidence="15">
    <location>
        <begin position="294"/>
        <end position="316"/>
    </location>
</feature>
<evidence type="ECO:0000256" key="14">
    <source>
        <dbReference type="ARBA" id="ARBA00068095"/>
    </source>
</evidence>
<dbReference type="GO" id="GO:0005840">
    <property type="term" value="C:ribosome"/>
    <property type="evidence" value="ECO:0007669"/>
    <property type="project" value="InterPro"/>
</dbReference>
<dbReference type="KEGG" id="cbr:CBG_11102"/>
<evidence type="ECO:0000256" key="2">
    <source>
        <dbReference type="ARBA" id="ARBA00004435"/>
    </source>
</evidence>
<gene>
    <name evidence="20" type="primary">lin-7</name>
    <name evidence="18" type="synonym">Cbr-lin-7</name>
    <name evidence="20" type="ORF">CBG11102</name>
    <name evidence="18" type="ORF">CBG_11102</name>
</gene>
<dbReference type="GO" id="GO:0005923">
    <property type="term" value="C:bicellular tight junction"/>
    <property type="evidence" value="ECO:0007669"/>
    <property type="project" value="UniProtKB-SubCell"/>
</dbReference>
<evidence type="ECO:0000256" key="15">
    <source>
        <dbReference type="SAM" id="MobiDB-lite"/>
    </source>
</evidence>
<dbReference type="FunCoup" id="A8XCE8">
    <property type="interactions" value="601"/>
</dbReference>
<dbReference type="GO" id="GO:0006887">
    <property type="term" value="P:exocytosis"/>
    <property type="evidence" value="ECO:0007669"/>
    <property type="project" value="UniProtKB-KW"/>
</dbReference>
<dbReference type="FunFam" id="2.30.42.10:FF:000039">
    <property type="entry name" value="Lin-7 homolog B"/>
    <property type="match status" value="1"/>
</dbReference>
<dbReference type="GeneID" id="8588663"/>
<feature type="compositionally biased region" description="Low complexity" evidence="15">
    <location>
        <begin position="299"/>
        <end position="316"/>
    </location>
</feature>
<dbReference type="SMART" id="SM00228">
    <property type="entry name" value="PDZ"/>
    <property type="match status" value="1"/>
</dbReference>
<evidence type="ECO:0000256" key="5">
    <source>
        <dbReference type="ARBA" id="ARBA00022448"/>
    </source>
</evidence>
<proteinExistence type="inferred from homology"/>
<dbReference type="SMART" id="SM00569">
    <property type="entry name" value="L27"/>
    <property type="match status" value="1"/>
</dbReference>
<dbReference type="GO" id="GO:0030674">
    <property type="term" value="F:protein-macromolecule adaptor activity"/>
    <property type="evidence" value="ECO:0000318"/>
    <property type="project" value="GO_Central"/>
</dbReference>
<keyword evidence="19" id="KW-1185">Reference proteome</keyword>
<comment type="similarity">
    <text evidence="3">Belongs to the lin-7 family.</text>
</comment>
<evidence type="ECO:0000256" key="13">
    <source>
        <dbReference type="ARBA" id="ARBA00034098"/>
    </source>
</evidence>
<dbReference type="Pfam" id="PF01016">
    <property type="entry name" value="Ribosomal_L27"/>
    <property type="match status" value="1"/>
</dbReference>
<dbReference type="PROSITE" id="PS51022">
    <property type="entry name" value="L27"/>
    <property type="match status" value="1"/>
</dbReference>
<accession>A8XCE8</accession>
<keyword evidence="11" id="KW-0472">Membrane</keyword>
<dbReference type="InterPro" id="IPR014775">
    <property type="entry name" value="L27_C"/>
</dbReference>
<dbReference type="InParanoid" id="A8XCE8"/>
<name>A8XCE8_CAEBR</name>
<dbReference type="GO" id="GO:0016323">
    <property type="term" value="C:basolateral plasma membrane"/>
    <property type="evidence" value="ECO:0000318"/>
    <property type="project" value="GO_Central"/>
</dbReference>
<dbReference type="HOGENOM" id="CLU_070688_0_0_1"/>
<evidence type="ECO:0000259" key="17">
    <source>
        <dbReference type="PROSITE" id="PS51022"/>
    </source>
</evidence>
<keyword evidence="7" id="KW-0268">Exocytosis</keyword>
<dbReference type="Gene3D" id="2.30.42.10">
    <property type="match status" value="1"/>
</dbReference>
<evidence type="ECO:0000256" key="12">
    <source>
        <dbReference type="ARBA" id="ARBA00023257"/>
    </source>
</evidence>
<evidence type="ECO:0000313" key="19">
    <source>
        <dbReference type="Proteomes" id="UP000008549"/>
    </source>
</evidence>
<keyword evidence="9" id="KW-0965">Cell junction</keyword>
<evidence type="ECO:0000256" key="6">
    <source>
        <dbReference type="ARBA" id="ARBA00022475"/>
    </source>
</evidence>
<sequence length="316" mass="35802">MSLKVVSRSFQQVRGMIRPPKNLPYRGIFRKDGEVVRKDELLVNQFKMNYHPGLNVYYENDRGERLLRAHCDGVVRITREKCDVDFEIEEMKAYEYRRDVDLYKMTPRMDIPDGPNLERDVQRILELMEHVQKTGEVNNPKLASLQQVLQSEFFGAVREVYETVYDSIDADTAPETKASATAKATVAAFAAAEGHAHPRIIELPKTDQGLGFNVMGGKEQNSPIYISRIIPGGVADRQGGLKRGDQLIAVNGVNVESECHEKAVDLLKSAVGSVKLVVRYMPKLLDEMERRFERQRLRSTQQSPTLPTPSSSAPRR</sequence>
<evidence type="ECO:0000313" key="20">
    <source>
        <dbReference type="WormBase" id="CBG11102"/>
    </source>
</evidence>
<reference evidence="18 19" key="1">
    <citation type="journal article" date="2003" name="PLoS Biol.">
        <title>The genome sequence of Caenorhabditis briggsae: a platform for comparative genomics.</title>
        <authorList>
            <person name="Stein L.D."/>
            <person name="Bao Z."/>
            <person name="Blasiar D."/>
            <person name="Blumenthal T."/>
            <person name="Brent M.R."/>
            <person name="Chen N."/>
            <person name="Chinwalla A."/>
            <person name="Clarke L."/>
            <person name="Clee C."/>
            <person name="Coghlan A."/>
            <person name="Coulson A."/>
            <person name="D'Eustachio P."/>
            <person name="Fitch D.H."/>
            <person name="Fulton L.A."/>
            <person name="Fulton R.E."/>
            <person name="Griffiths-Jones S."/>
            <person name="Harris T.W."/>
            <person name="Hillier L.W."/>
            <person name="Kamath R."/>
            <person name="Kuwabara P.E."/>
            <person name="Mardis E.R."/>
            <person name="Marra M.A."/>
            <person name="Miner T.L."/>
            <person name="Minx P."/>
            <person name="Mullikin J.C."/>
            <person name="Plumb R.W."/>
            <person name="Rogers J."/>
            <person name="Schein J.E."/>
            <person name="Sohrmann M."/>
            <person name="Spieth J."/>
            <person name="Stajich J.E."/>
            <person name="Wei C."/>
            <person name="Willey D."/>
            <person name="Wilson R.K."/>
            <person name="Durbin R."/>
            <person name="Waterston R.H."/>
        </authorList>
    </citation>
    <scope>NUCLEOTIDE SEQUENCE [LARGE SCALE GENOMIC DNA]</scope>
    <source>
        <strain evidence="18 19">AF16</strain>
    </source>
</reference>
<keyword evidence="4" id="KW-0796">Tight junction</keyword>
<dbReference type="Gene3D" id="1.10.287.650">
    <property type="entry name" value="L27 domain"/>
    <property type="match status" value="1"/>
</dbReference>
<dbReference type="CTD" id="8588663"/>
<dbReference type="GO" id="GO:0098839">
    <property type="term" value="C:postsynaptic density membrane"/>
    <property type="evidence" value="ECO:0007669"/>
    <property type="project" value="UniProtKB-SubCell"/>
</dbReference>
<keyword evidence="5" id="KW-0813">Transport</keyword>
<dbReference type="GO" id="GO:0007269">
    <property type="term" value="P:neurotransmitter secretion"/>
    <property type="evidence" value="ECO:0000318"/>
    <property type="project" value="GO_Central"/>
</dbReference>
<evidence type="ECO:0000256" key="11">
    <source>
        <dbReference type="ARBA" id="ARBA00023136"/>
    </source>
</evidence>
<dbReference type="SUPFAM" id="SSF101288">
    <property type="entry name" value="L27 domain"/>
    <property type="match status" value="1"/>
</dbReference>
<comment type="subcellular location">
    <subcellularLocation>
        <location evidence="1">Basolateral cell membrane</location>
        <topology evidence="1">Peripheral membrane protein</topology>
    </subcellularLocation>
    <subcellularLocation>
        <location evidence="2">Cell junction</location>
        <location evidence="2">Tight junction</location>
    </subcellularLocation>
    <subcellularLocation>
        <location evidence="13">Postsynaptic density membrane</location>
        <topology evidence="13">Peripheral membrane protein</topology>
    </subcellularLocation>
</comment>
<dbReference type="PANTHER" id="PTHR14063">
    <property type="entry name" value="PROTEIN LIN-7 HOMOLOG"/>
    <property type="match status" value="1"/>
</dbReference>
<feature type="domain" description="PDZ" evidence="16">
    <location>
        <begin position="200"/>
        <end position="282"/>
    </location>
</feature>
<evidence type="ECO:0000256" key="9">
    <source>
        <dbReference type="ARBA" id="ARBA00022949"/>
    </source>
</evidence>
<reference evidence="18 19" key="2">
    <citation type="journal article" date="2011" name="PLoS Genet.">
        <title>Caenorhabditis briggsae recombinant inbred line genotypes reveal inter-strain incompatibility and the evolution of recombination.</title>
        <authorList>
            <person name="Ross J.A."/>
            <person name="Koboldt D.C."/>
            <person name="Staisch J.E."/>
            <person name="Chamberlin H.M."/>
            <person name="Gupta B.P."/>
            <person name="Miller R.D."/>
            <person name="Baird S.E."/>
            <person name="Haag E.S."/>
        </authorList>
    </citation>
    <scope>NUCLEOTIDE SEQUENCE [LARGE SCALE GENOMIC DNA]</scope>
    <source>
        <strain evidence="18 19">AF16</strain>
    </source>
</reference>
<dbReference type="InterPro" id="IPR036892">
    <property type="entry name" value="L27_dom_sf"/>
</dbReference>
<dbReference type="AlphaFoldDB" id="A8XCE8"/>
<evidence type="ECO:0000256" key="7">
    <source>
        <dbReference type="ARBA" id="ARBA00022483"/>
    </source>
</evidence>
<dbReference type="PROSITE" id="PS50106">
    <property type="entry name" value="PDZ"/>
    <property type="match status" value="1"/>
</dbReference>
<dbReference type="eggNOG" id="KOG3550">
    <property type="taxonomic scope" value="Eukaryota"/>
</dbReference>
<dbReference type="GO" id="GO:0005911">
    <property type="term" value="C:cell-cell junction"/>
    <property type="evidence" value="ECO:0000318"/>
    <property type="project" value="GO_Central"/>
</dbReference>
<feature type="domain" description="L27" evidence="17">
    <location>
        <begin position="117"/>
        <end position="172"/>
    </location>
</feature>
<evidence type="ECO:0000256" key="1">
    <source>
        <dbReference type="ARBA" id="ARBA00004171"/>
    </source>
</evidence>
<dbReference type="InterPro" id="IPR036034">
    <property type="entry name" value="PDZ_sf"/>
</dbReference>
<dbReference type="STRING" id="6238.A8XCE8"/>
<evidence type="ECO:0000256" key="8">
    <source>
        <dbReference type="ARBA" id="ARBA00022927"/>
    </source>
</evidence>
<dbReference type="GO" id="GO:0008582">
    <property type="term" value="P:regulation of synaptic assembly at neuromuscular junction"/>
    <property type="evidence" value="ECO:0000318"/>
    <property type="project" value="GO_Central"/>
</dbReference>
<dbReference type="GO" id="GO:0045202">
    <property type="term" value="C:synapse"/>
    <property type="evidence" value="ECO:0000318"/>
    <property type="project" value="GO_Central"/>
</dbReference>
<dbReference type="RefSeq" id="XP_002646664.1">
    <property type="nucleotide sequence ID" value="XM_002646618.1"/>
</dbReference>
<dbReference type="Proteomes" id="UP000008549">
    <property type="component" value="Unassembled WGS sequence"/>
</dbReference>
<dbReference type="GO" id="GO:0015031">
    <property type="term" value="P:protein transport"/>
    <property type="evidence" value="ECO:0007669"/>
    <property type="project" value="UniProtKB-KW"/>
</dbReference>
<dbReference type="GO" id="GO:0098793">
    <property type="term" value="C:presynapse"/>
    <property type="evidence" value="ECO:0007669"/>
    <property type="project" value="GOC"/>
</dbReference>
<dbReference type="InterPro" id="IPR001684">
    <property type="entry name" value="Ribosomal_bL27"/>
</dbReference>
<dbReference type="CDD" id="cd06796">
    <property type="entry name" value="PDZ_Lin-7-like"/>
    <property type="match status" value="1"/>
</dbReference>
<dbReference type="GO" id="GO:0006412">
    <property type="term" value="P:translation"/>
    <property type="evidence" value="ECO:0007669"/>
    <property type="project" value="InterPro"/>
</dbReference>
<dbReference type="Pfam" id="PF00595">
    <property type="entry name" value="PDZ"/>
    <property type="match status" value="1"/>
</dbReference>
<dbReference type="GO" id="GO:0048489">
    <property type="term" value="P:synaptic vesicle transport"/>
    <property type="evidence" value="ECO:0000318"/>
    <property type="project" value="GO_Central"/>
</dbReference>
<dbReference type="EMBL" id="HE601351">
    <property type="protein sequence ID" value="CAP30315.1"/>
    <property type="molecule type" value="Genomic_DNA"/>
</dbReference>